<evidence type="ECO:0000256" key="2">
    <source>
        <dbReference type="ARBA" id="ARBA00022833"/>
    </source>
</evidence>
<dbReference type="Proteomes" id="UP000186406">
    <property type="component" value="Unassembled WGS sequence"/>
</dbReference>
<gene>
    <name evidence="7" type="ORF">SAMN02745172_02019</name>
</gene>
<dbReference type="PANTHER" id="PTHR30111">
    <property type="entry name" value="33 KDA CHAPERONIN"/>
    <property type="match status" value="1"/>
</dbReference>
<dbReference type="STRING" id="1123029.SAMN02745172_02019"/>
<feature type="compositionally biased region" description="Acidic residues" evidence="6">
    <location>
        <begin position="221"/>
        <end position="236"/>
    </location>
</feature>
<evidence type="ECO:0000256" key="4">
    <source>
        <dbReference type="ARBA" id="ARBA00023186"/>
    </source>
</evidence>
<dbReference type="OrthoDB" id="9793753at2"/>
<dbReference type="Gene3D" id="3.55.30.10">
    <property type="entry name" value="Hsp33 domain"/>
    <property type="match status" value="1"/>
</dbReference>
<evidence type="ECO:0000256" key="5">
    <source>
        <dbReference type="ARBA" id="ARBA00023284"/>
    </source>
</evidence>
<protein>
    <submittedName>
        <fullName evidence="7">Molecular chaperone Hsp33</fullName>
    </submittedName>
</protein>
<keyword evidence="3" id="KW-1015">Disulfide bond</keyword>
<dbReference type="Gene3D" id="3.90.1280.10">
    <property type="entry name" value="HSP33 redox switch-like"/>
    <property type="match status" value="1"/>
</dbReference>
<dbReference type="SUPFAM" id="SSF64397">
    <property type="entry name" value="Hsp33 domain"/>
    <property type="match status" value="1"/>
</dbReference>
<dbReference type="GO" id="GO:0005737">
    <property type="term" value="C:cytoplasm"/>
    <property type="evidence" value="ECO:0007669"/>
    <property type="project" value="InterPro"/>
</dbReference>
<keyword evidence="4" id="KW-0143">Chaperone</keyword>
<dbReference type="InterPro" id="IPR000397">
    <property type="entry name" value="Heat_shock_Hsp33"/>
</dbReference>
<keyword evidence="8" id="KW-1185">Reference proteome</keyword>
<evidence type="ECO:0000256" key="1">
    <source>
        <dbReference type="ARBA" id="ARBA00022490"/>
    </source>
</evidence>
<evidence type="ECO:0000256" key="6">
    <source>
        <dbReference type="SAM" id="MobiDB-lite"/>
    </source>
</evidence>
<evidence type="ECO:0000313" key="8">
    <source>
        <dbReference type="Proteomes" id="UP000186406"/>
    </source>
</evidence>
<dbReference type="InterPro" id="IPR016153">
    <property type="entry name" value="Heat_shock_Hsp33_N"/>
</dbReference>
<dbReference type="PIRSF" id="PIRSF005261">
    <property type="entry name" value="Heat_shock_Hsp33"/>
    <property type="match status" value="1"/>
</dbReference>
<dbReference type="NCBIfam" id="NF002386">
    <property type="entry name" value="PRK01402.1"/>
    <property type="match status" value="1"/>
</dbReference>
<dbReference type="InterPro" id="IPR016154">
    <property type="entry name" value="Heat_shock_Hsp33_C"/>
</dbReference>
<keyword evidence="5" id="KW-0676">Redox-active center</keyword>
<proteinExistence type="predicted"/>
<dbReference type="GO" id="GO:0044183">
    <property type="term" value="F:protein folding chaperone"/>
    <property type="evidence" value="ECO:0007669"/>
    <property type="project" value="TreeGrafter"/>
</dbReference>
<feature type="region of interest" description="Disordered" evidence="6">
    <location>
        <begin position="208"/>
        <end position="236"/>
    </location>
</feature>
<dbReference type="GO" id="GO:0042026">
    <property type="term" value="P:protein refolding"/>
    <property type="evidence" value="ECO:0007669"/>
    <property type="project" value="TreeGrafter"/>
</dbReference>
<dbReference type="InterPro" id="IPR023212">
    <property type="entry name" value="Hsp33_helix_hairpin_bin_dom_sf"/>
</dbReference>
<keyword evidence="1" id="KW-0963">Cytoplasm</keyword>
<feature type="compositionally biased region" description="Basic and acidic residues" evidence="6">
    <location>
        <begin position="208"/>
        <end position="220"/>
    </location>
</feature>
<dbReference type="CDD" id="cd00498">
    <property type="entry name" value="Hsp33"/>
    <property type="match status" value="1"/>
</dbReference>
<dbReference type="Pfam" id="PF01430">
    <property type="entry name" value="HSP33"/>
    <property type="match status" value="1"/>
</dbReference>
<dbReference type="EMBL" id="FRXO01000003">
    <property type="protein sequence ID" value="SHO65180.1"/>
    <property type="molecule type" value="Genomic_DNA"/>
</dbReference>
<accession>A0A1M7ZJU5</accession>
<reference evidence="7 8" key="1">
    <citation type="submission" date="2016-12" db="EMBL/GenBank/DDBJ databases">
        <authorList>
            <person name="Song W.-J."/>
            <person name="Kurnit D.M."/>
        </authorList>
    </citation>
    <scope>NUCLEOTIDE SEQUENCE [LARGE SCALE GENOMIC DNA]</scope>
    <source>
        <strain evidence="7 8">DSM 19599</strain>
    </source>
</reference>
<evidence type="ECO:0000256" key="3">
    <source>
        <dbReference type="ARBA" id="ARBA00023157"/>
    </source>
</evidence>
<dbReference type="AlphaFoldDB" id="A0A1M7ZJU5"/>
<sequence length="331" mass="35805">MNAPAGIPQPQPAPPDSVLPFAVEGLDVRGRVALLGPVVDSILARHAYPAPVSRLLGEAIVLTCLLGTALKFEGRFTLQTSTDGPVDMLVVDFETPDRVRAYARFDGDAVEALGAAATPAALLGNGHLAMTVDQGAHTQRYQGIVALDGASLEEVAHQYFAQSEQIPTRVRLAVGEVISRQPGEAPHHAWRAGGLLVQFLPESGERIAHRDLDPGDRPGEAEDADPSAEAGGEEDDAWVEARSLVDTIEDHELTDPEISPERLLVRLFHERGARVFEPRTMLDRCRCSREKVEGVLAGFTPAEREEMTVDGEIVVTCEFCSTVYRFSADEV</sequence>
<dbReference type="Gene3D" id="1.10.287.480">
    <property type="entry name" value="helix hairpin bin"/>
    <property type="match status" value="1"/>
</dbReference>
<name>A0A1M7ZJU5_9HYPH</name>
<organism evidence="7 8">
    <name type="scientific">Pseudoxanthobacter soli DSM 19599</name>
    <dbReference type="NCBI Taxonomy" id="1123029"/>
    <lineage>
        <taxon>Bacteria</taxon>
        <taxon>Pseudomonadati</taxon>
        <taxon>Pseudomonadota</taxon>
        <taxon>Alphaproteobacteria</taxon>
        <taxon>Hyphomicrobiales</taxon>
        <taxon>Segnochrobactraceae</taxon>
        <taxon>Pseudoxanthobacter</taxon>
    </lineage>
</organism>
<dbReference type="PANTHER" id="PTHR30111:SF1">
    <property type="entry name" value="33 KDA CHAPERONIN"/>
    <property type="match status" value="1"/>
</dbReference>
<dbReference type="SUPFAM" id="SSF118352">
    <property type="entry name" value="HSP33 redox switch-like"/>
    <property type="match status" value="1"/>
</dbReference>
<keyword evidence="2" id="KW-0862">Zinc</keyword>
<evidence type="ECO:0000313" key="7">
    <source>
        <dbReference type="EMBL" id="SHO65180.1"/>
    </source>
</evidence>
<dbReference type="GO" id="GO:0051082">
    <property type="term" value="F:unfolded protein binding"/>
    <property type="evidence" value="ECO:0007669"/>
    <property type="project" value="InterPro"/>
</dbReference>
<dbReference type="RefSeq" id="WP_073628090.1">
    <property type="nucleotide sequence ID" value="NZ_FRXO01000003.1"/>
</dbReference>